<protein>
    <recommendedName>
        <fullName evidence="3 10">Mitochondrial escape protein 2</fullName>
    </recommendedName>
</protein>
<dbReference type="EMBL" id="KZ819355">
    <property type="protein sequence ID" value="PWN45460.1"/>
    <property type="molecule type" value="Genomic_DNA"/>
</dbReference>
<dbReference type="PANTHER" id="PTHR32198">
    <property type="entry name" value="MITOCHONDRIAL ESCAPE PROTEIN 2"/>
    <property type="match status" value="1"/>
</dbReference>
<evidence type="ECO:0000256" key="3">
    <source>
        <dbReference type="ARBA" id="ARBA00020222"/>
    </source>
</evidence>
<evidence type="ECO:0000256" key="7">
    <source>
        <dbReference type="ARBA" id="ARBA00023128"/>
    </source>
</evidence>
<keyword evidence="7 10" id="KW-0496">Mitochondrion</keyword>
<feature type="region of interest" description="Disordered" evidence="12">
    <location>
        <begin position="520"/>
        <end position="553"/>
    </location>
</feature>
<dbReference type="FunCoup" id="A0A316W6A3">
    <property type="interactions" value="7"/>
</dbReference>
<accession>A0A316W6A3</accession>
<sequence>MLATPSRLARRNGFSAEVAAMHQRPTLNLPLARIGPRGYSTGAALGLSIISAGPLRSVLSTRNATPARGLATSSSPSVGADGTVTLPSALIEQTSSYPLVPLDLKLEAEERLGFLYFDTMFPIELNVADPRRYLVSVQGEALLQRLQNSLPASEEVGYAFSIVGVESRAKDGGAFLSFKYKASGEDEAKVLNIIETRLKQGVKSVYAPSMLLVASWARPPSVHVVRGQPWREDLARFPARQIRIEFEGGPAPDEQTLWETLRPYGRLLSLKVDKKEGSAIAGFSTMRGATSARNCAHGATLSSGAKLIINYQPAFRAHKAWEWISSHPRIVLPFLALTLGTITYSVFNPVREFFVERELDGSFRLEDYRLYTWLKTNTLELFSRCEGAEDGNAWWERGKSVEEIRGWLRETPSTFITIAGPRGSGKHQLLDGVLTKEVSHLRINCEAIARAAKTDSALIGALANELGYWPVFSWISSVNNLIDIGAQGLIGSKEPIFATPVDAQLRQVLETATAALVHTNSNKQKAKAKEEKRRLAKKLSPDEQSKAQQTASSDGEFDAPVIVLDGFCHKGLKNEMVWDVLAAWSAELTQSHIAHVIFVSDNPVAQGKTLGRALPNVPFQSVVLADADQERAQEYVRKKLEALQLAAPSPAPDTPGYSPAVRGAELDQATVRSIDVLGGRMQDLEALTEKLGLGQNVPDAVEDIVTRTVVELRKNAFGDDLEDAKSLPWKRGQAWTIVEQLSKGDELAYYGLLHDAFKGDEAAVKALEQAEIISVKHADGRPSSIRAGRPVLREAMRRLVSDEVFANTQRLLSANEGIESTEKLVRDVEKELSELSALGSAGSGATRRRMEYLLTKLNMHQTKIDTLDSLAESLKKQLNQTKG</sequence>
<dbReference type="RefSeq" id="XP_025372620.1">
    <property type="nucleotide sequence ID" value="XM_025512952.1"/>
</dbReference>
<keyword evidence="6" id="KW-1133">Transmembrane helix</keyword>
<reference evidence="14 15" key="1">
    <citation type="journal article" date="2018" name="Mol. Biol. Evol.">
        <title>Broad Genomic Sampling Reveals a Smut Pathogenic Ancestry of the Fungal Clade Ustilaginomycotina.</title>
        <authorList>
            <person name="Kijpornyongpan T."/>
            <person name="Mondo S.J."/>
            <person name="Barry K."/>
            <person name="Sandor L."/>
            <person name="Lee J."/>
            <person name="Lipzen A."/>
            <person name="Pangilinan J."/>
            <person name="LaButti K."/>
            <person name="Hainaut M."/>
            <person name="Henrissat B."/>
            <person name="Grigoriev I.V."/>
            <person name="Spatafora J.W."/>
            <person name="Aime M.C."/>
        </authorList>
    </citation>
    <scope>NUCLEOTIDE SEQUENCE [LARGE SCALE GENOMIC DNA]</scope>
    <source>
        <strain evidence="14 15">MCA 4658</strain>
    </source>
</reference>
<dbReference type="GO" id="GO:0006397">
    <property type="term" value="P:mRNA processing"/>
    <property type="evidence" value="ECO:0007669"/>
    <property type="project" value="UniProtKB-UniRule"/>
</dbReference>
<evidence type="ECO:0000256" key="12">
    <source>
        <dbReference type="SAM" id="MobiDB-lite"/>
    </source>
</evidence>
<evidence type="ECO:0000256" key="1">
    <source>
        <dbReference type="ARBA" id="ARBA00004434"/>
    </source>
</evidence>
<keyword evidence="10" id="KW-0507">mRNA processing</keyword>
<feature type="domain" description="Mitochondrial escape protein 2 C-terminal" evidence="13">
    <location>
        <begin position="397"/>
        <end position="837"/>
    </location>
</feature>
<dbReference type="Pfam" id="PF10443">
    <property type="entry name" value="RNA12"/>
    <property type="match status" value="1"/>
</dbReference>
<dbReference type="AlphaFoldDB" id="A0A316W6A3"/>
<evidence type="ECO:0000313" key="14">
    <source>
        <dbReference type="EMBL" id="PWN45460.1"/>
    </source>
</evidence>
<evidence type="ECO:0000256" key="10">
    <source>
        <dbReference type="RuleBase" id="RU367108"/>
    </source>
</evidence>
<evidence type="ECO:0000256" key="4">
    <source>
        <dbReference type="ARBA" id="ARBA00022692"/>
    </source>
</evidence>
<dbReference type="InterPro" id="IPR039627">
    <property type="entry name" value="Yme2_C"/>
</dbReference>
<evidence type="ECO:0000256" key="2">
    <source>
        <dbReference type="ARBA" id="ARBA00010320"/>
    </source>
</evidence>
<evidence type="ECO:0000313" key="15">
    <source>
        <dbReference type="Proteomes" id="UP000245783"/>
    </source>
</evidence>
<name>A0A316W6A3_9BASI</name>
<dbReference type="OrthoDB" id="10267654at2759"/>
<comment type="subcellular location">
    <subcellularLocation>
        <location evidence="1 10">Mitochondrion inner membrane</location>
        <topology evidence="1 10">Single-pass membrane protein</topology>
    </subcellularLocation>
</comment>
<keyword evidence="11" id="KW-0175">Coiled coil</keyword>
<proteinExistence type="inferred from homology"/>
<dbReference type="GeneID" id="37034822"/>
<keyword evidence="10" id="KW-0694">RNA-binding</keyword>
<dbReference type="InterPro" id="IPR018850">
    <property type="entry name" value="Mt_escape_2_C"/>
</dbReference>
<keyword evidence="15" id="KW-1185">Reference proteome</keyword>
<evidence type="ECO:0000259" key="13">
    <source>
        <dbReference type="Pfam" id="PF10443"/>
    </source>
</evidence>
<dbReference type="GO" id="GO:0003723">
    <property type="term" value="F:RNA binding"/>
    <property type="evidence" value="ECO:0007669"/>
    <property type="project" value="UniProtKB-UniRule"/>
</dbReference>
<keyword evidence="4" id="KW-0812">Transmembrane</keyword>
<keyword evidence="8" id="KW-0472">Membrane</keyword>
<evidence type="ECO:0000256" key="9">
    <source>
        <dbReference type="ARBA" id="ARBA00025276"/>
    </source>
</evidence>
<evidence type="ECO:0000256" key="11">
    <source>
        <dbReference type="SAM" id="Coils"/>
    </source>
</evidence>
<organism evidence="14 15">
    <name type="scientific">Ceraceosorus guamensis</name>
    <dbReference type="NCBI Taxonomy" id="1522189"/>
    <lineage>
        <taxon>Eukaryota</taxon>
        <taxon>Fungi</taxon>
        <taxon>Dikarya</taxon>
        <taxon>Basidiomycota</taxon>
        <taxon>Ustilaginomycotina</taxon>
        <taxon>Exobasidiomycetes</taxon>
        <taxon>Ceraceosorales</taxon>
        <taxon>Ceraceosoraceae</taxon>
        <taxon>Ceraceosorus</taxon>
    </lineage>
</organism>
<dbReference type="PANTHER" id="PTHR32198:SF2">
    <property type="entry name" value="MITOCHONDRIAL ESCAPE PROTEIN 2"/>
    <property type="match status" value="1"/>
</dbReference>
<feature type="coiled-coil region" evidence="11">
    <location>
        <begin position="818"/>
        <end position="877"/>
    </location>
</feature>
<evidence type="ECO:0000256" key="6">
    <source>
        <dbReference type="ARBA" id="ARBA00022989"/>
    </source>
</evidence>
<feature type="compositionally biased region" description="Basic and acidic residues" evidence="12">
    <location>
        <begin position="527"/>
        <end position="545"/>
    </location>
</feature>
<dbReference type="STRING" id="1522189.A0A316W6A3"/>
<comment type="similarity">
    <text evidence="2 10">Belongs to the YME2 family.</text>
</comment>
<dbReference type="GO" id="GO:0005743">
    <property type="term" value="C:mitochondrial inner membrane"/>
    <property type="evidence" value="ECO:0007669"/>
    <property type="project" value="UniProtKB-SubCell"/>
</dbReference>
<dbReference type="Proteomes" id="UP000245783">
    <property type="component" value="Unassembled WGS sequence"/>
</dbReference>
<dbReference type="InParanoid" id="A0A316W6A3"/>
<keyword evidence="5 10" id="KW-0999">Mitochondrion inner membrane</keyword>
<evidence type="ECO:0000256" key="5">
    <source>
        <dbReference type="ARBA" id="ARBA00022792"/>
    </source>
</evidence>
<gene>
    <name evidence="14" type="ORF">IE81DRAFT_320221</name>
</gene>
<evidence type="ECO:0000256" key="8">
    <source>
        <dbReference type="ARBA" id="ARBA00023136"/>
    </source>
</evidence>
<comment type="function">
    <text evidence="9 10">Plays a role in maintaining the mitochondrial genome and in controlling the mtDNA escape. Involved in the regulation of mtDNA nucleotide structure and number. May have a dispensable role in early maturation of pre-rRNA.</text>
</comment>